<evidence type="ECO:0000313" key="15">
    <source>
        <dbReference type="Proteomes" id="UP000193435"/>
    </source>
</evidence>
<dbReference type="PANTHER" id="PTHR11575">
    <property type="entry name" value="5'-NUCLEOTIDASE-RELATED"/>
    <property type="match status" value="1"/>
</dbReference>
<dbReference type="GO" id="GO:0000166">
    <property type="term" value="F:nucleotide binding"/>
    <property type="evidence" value="ECO:0007669"/>
    <property type="project" value="UniProtKB-KW"/>
</dbReference>
<dbReference type="InterPro" id="IPR008334">
    <property type="entry name" value="5'-Nucleotdase_C"/>
</dbReference>
<dbReference type="PRINTS" id="PR01607">
    <property type="entry name" value="APYRASEFAMLY"/>
</dbReference>
<dbReference type="PROSITE" id="PS00786">
    <property type="entry name" value="5_NUCLEOTIDASE_2"/>
    <property type="match status" value="1"/>
</dbReference>
<comment type="catalytic activity">
    <reaction evidence="2">
        <text>a nucleoside 2',3'-cyclic phosphate + H2O = a nucleoside 3'-phosphate + H(+)</text>
        <dbReference type="Rhea" id="RHEA:19621"/>
        <dbReference type="ChEBI" id="CHEBI:15377"/>
        <dbReference type="ChEBI" id="CHEBI:15378"/>
        <dbReference type="ChEBI" id="CHEBI:66949"/>
        <dbReference type="ChEBI" id="CHEBI:66954"/>
        <dbReference type="EC" id="3.1.4.16"/>
    </reaction>
</comment>
<evidence type="ECO:0000256" key="5">
    <source>
        <dbReference type="ARBA" id="ARBA00006654"/>
    </source>
</evidence>
<evidence type="ECO:0000256" key="3">
    <source>
        <dbReference type="ARBA" id="ARBA00001968"/>
    </source>
</evidence>
<dbReference type="Gene3D" id="3.60.21.10">
    <property type="match status" value="1"/>
</dbReference>
<dbReference type="OrthoDB" id="9801679at2"/>
<dbReference type="Gene3D" id="3.90.780.10">
    <property type="entry name" value="5'-Nucleotidase, C-terminal domain"/>
    <property type="match status" value="1"/>
</dbReference>
<evidence type="ECO:0000256" key="9">
    <source>
        <dbReference type="ARBA" id="ARBA00022801"/>
    </source>
</evidence>
<feature type="domain" description="Calcineurin-like phosphoesterase" evidence="12">
    <location>
        <begin position="5"/>
        <end position="236"/>
    </location>
</feature>
<gene>
    <name evidence="14" type="ORF">SAMN04488700_1674</name>
</gene>
<dbReference type="InterPro" id="IPR004843">
    <property type="entry name" value="Calcineurin-like_PHP"/>
</dbReference>
<evidence type="ECO:0000256" key="4">
    <source>
        <dbReference type="ARBA" id="ARBA00004196"/>
    </source>
</evidence>
<name>A0A1X7NAA1_9LACT</name>
<comment type="subcellular location">
    <subcellularLocation>
        <location evidence="4">Cell envelope</location>
    </subcellularLocation>
</comment>
<dbReference type="SUPFAM" id="SSF55816">
    <property type="entry name" value="5'-nucleotidase (syn. UDP-sugar hydrolase), C-terminal domain"/>
    <property type="match status" value="1"/>
</dbReference>
<evidence type="ECO:0000259" key="13">
    <source>
        <dbReference type="Pfam" id="PF02872"/>
    </source>
</evidence>
<evidence type="ECO:0000256" key="1">
    <source>
        <dbReference type="ARBA" id="ARBA00000527"/>
    </source>
</evidence>
<dbReference type="Pfam" id="PF02872">
    <property type="entry name" value="5_nucleotid_C"/>
    <property type="match status" value="1"/>
</dbReference>
<dbReference type="GO" id="GO:0008663">
    <property type="term" value="F:2',3'-cyclic-nucleotide 2'-phosphodiesterase activity"/>
    <property type="evidence" value="ECO:0007669"/>
    <property type="project" value="UniProtKB-EC"/>
</dbReference>
<dbReference type="CDD" id="cd07410">
    <property type="entry name" value="MPP_CpdB_N"/>
    <property type="match status" value="1"/>
</dbReference>
<sequence length="521" mass="58066">MKLIILATSDMHGYIRPCNFSTKVQDEPFGALRVATVLKQEKQTASGPVLIIENGDFIQGSPLTYYIAKHRGEMKPDDLSNVLNMMDYDVGVIGNHEFNYGEDYLRQAISAAHYPVLSANILNEVGQPAFGKAYEIIEKDGLKIAVLGLTTVYIPNWEHPDHIKKLTFKSAVETAKILVPQLRELADLVVVSYHGGFEKNIETGEITEPLTGENEGYRLLTEVPGIDVLITGHQHRLIATKINGIPVIQPGYRGEAVGKIVLTIEKNADNAYTVTQSEASLVTTATAIPDAAMSEKLANLFKEVDEWLDQPLGRVEGDMRIKDPHAVRAVEHPYIAFIQKVQMDATGTDISGTALFVNEGKGFNETITMRNVVTNYVYPNTLAVLRVTGEDLRKAIEQSAAYFKAEKDGSVGINPDFIDPKPQYYNYDMYEGIDYVINAKRPIGERVVELKYHGKEIKPEDQLDITLNQYRAVGGGDYPMFSADKIIRENQKDMSELIADYLVKHPVIKAETNQNFKVIVE</sequence>
<dbReference type="InterPro" id="IPR006146">
    <property type="entry name" value="5'-Nucleotdase_CS"/>
</dbReference>
<evidence type="ECO:0000256" key="10">
    <source>
        <dbReference type="ARBA" id="ARBA00023268"/>
    </source>
</evidence>
<dbReference type="STRING" id="1073423.SAMN04488700_1674"/>
<evidence type="ECO:0000256" key="11">
    <source>
        <dbReference type="RuleBase" id="RU362119"/>
    </source>
</evidence>
<evidence type="ECO:0000256" key="6">
    <source>
        <dbReference type="ARBA" id="ARBA00022723"/>
    </source>
</evidence>
<evidence type="ECO:0000313" key="14">
    <source>
        <dbReference type="EMBL" id="SMH34524.1"/>
    </source>
</evidence>
<dbReference type="SUPFAM" id="SSF56300">
    <property type="entry name" value="Metallo-dependent phosphatases"/>
    <property type="match status" value="1"/>
</dbReference>
<dbReference type="GO" id="GO:0008254">
    <property type="term" value="F:3'-nucleotidase activity"/>
    <property type="evidence" value="ECO:0007669"/>
    <property type="project" value="UniProtKB-EC"/>
</dbReference>
<dbReference type="Pfam" id="PF00149">
    <property type="entry name" value="Metallophos"/>
    <property type="match status" value="1"/>
</dbReference>
<dbReference type="InterPro" id="IPR041827">
    <property type="entry name" value="CpdB_N"/>
</dbReference>
<dbReference type="AlphaFoldDB" id="A0A1X7NAA1"/>
<evidence type="ECO:0000259" key="12">
    <source>
        <dbReference type="Pfam" id="PF00149"/>
    </source>
</evidence>
<dbReference type="RefSeq" id="WP_085559796.1">
    <property type="nucleotide sequence ID" value="NZ_FOAH01000005.1"/>
</dbReference>
<comment type="catalytic activity">
    <reaction evidence="1">
        <text>a ribonucleoside 3'-phosphate + H2O = a ribonucleoside + phosphate</text>
        <dbReference type="Rhea" id="RHEA:10144"/>
        <dbReference type="ChEBI" id="CHEBI:13197"/>
        <dbReference type="ChEBI" id="CHEBI:15377"/>
        <dbReference type="ChEBI" id="CHEBI:18254"/>
        <dbReference type="ChEBI" id="CHEBI:43474"/>
        <dbReference type="EC" id="3.1.3.6"/>
    </reaction>
</comment>
<keyword evidence="7" id="KW-0732">Signal</keyword>
<dbReference type="InterPro" id="IPR006179">
    <property type="entry name" value="5_nucleotidase/apyrase"/>
</dbReference>
<keyword evidence="15" id="KW-1185">Reference proteome</keyword>
<dbReference type="EMBL" id="FXBJ01000002">
    <property type="protein sequence ID" value="SMH34524.1"/>
    <property type="molecule type" value="Genomic_DNA"/>
</dbReference>
<dbReference type="Proteomes" id="UP000193435">
    <property type="component" value="Unassembled WGS sequence"/>
</dbReference>
<dbReference type="InterPro" id="IPR029052">
    <property type="entry name" value="Metallo-depent_PP-like"/>
</dbReference>
<accession>A0A1X7NAA1</accession>
<feature type="domain" description="5'-Nucleotidase C-terminal" evidence="13">
    <location>
        <begin position="327"/>
        <end position="482"/>
    </location>
</feature>
<proteinExistence type="inferred from homology"/>
<dbReference type="GO" id="GO:0046872">
    <property type="term" value="F:metal ion binding"/>
    <property type="evidence" value="ECO:0007669"/>
    <property type="project" value="UniProtKB-KW"/>
</dbReference>
<protein>
    <submittedName>
        <fullName evidence="14">2',3'-cyclic-nucleotide 2'-phosphodiesterase / 3'-nucleotidase</fullName>
    </submittedName>
</protein>
<dbReference type="GO" id="GO:0009166">
    <property type="term" value="P:nucleotide catabolic process"/>
    <property type="evidence" value="ECO:0007669"/>
    <property type="project" value="InterPro"/>
</dbReference>
<evidence type="ECO:0000256" key="7">
    <source>
        <dbReference type="ARBA" id="ARBA00022729"/>
    </source>
</evidence>
<evidence type="ECO:0000256" key="2">
    <source>
        <dbReference type="ARBA" id="ARBA00001730"/>
    </source>
</evidence>
<keyword evidence="10" id="KW-0511">Multifunctional enzyme</keyword>
<comment type="similarity">
    <text evidence="5 11">Belongs to the 5'-nucleotidase family.</text>
</comment>
<dbReference type="PANTHER" id="PTHR11575:SF6">
    <property type="entry name" value="2',3'-CYCLIC-NUCLEOTIDE 2'-PHOSPHODIESTERASE_3'-NUCLEOTIDASE"/>
    <property type="match status" value="1"/>
</dbReference>
<keyword evidence="9 11" id="KW-0378">Hydrolase</keyword>
<comment type="cofactor">
    <cofactor evidence="3">
        <name>a divalent metal cation</name>
        <dbReference type="ChEBI" id="CHEBI:60240"/>
    </cofactor>
</comment>
<dbReference type="GO" id="GO:0030288">
    <property type="term" value="C:outer membrane-bounded periplasmic space"/>
    <property type="evidence" value="ECO:0007669"/>
    <property type="project" value="TreeGrafter"/>
</dbReference>
<organism evidence="14 15">
    <name type="scientific">Carnobacterium iners</name>
    <dbReference type="NCBI Taxonomy" id="1073423"/>
    <lineage>
        <taxon>Bacteria</taxon>
        <taxon>Bacillati</taxon>
        <taxon>Bacillota</taxon>
        <taxon>Bacilli</taxon>
        <taxon>Lactobacillales</taxon>
        <taxon>Carnobacteriaceae</taxon>
        <taxon>Carnobacterium</taxon>
    </lineage>
</organism>
<keyword evidence="6" id="KW-0479">Metal-binding</keyword>
<reference evidence="14 15" key="1">
    <citation type="submission" date="2017-04" db="EMBL/GenBank/DDBJ databases">
        <authorList>
            <person name="Afonso C.L."/>
            <person name="Miller P.J."/>
            <person name="Scott M.A."/>
            <person name="Spackman E."/>
            <person name="Goraichik I."/>
            <person name="Dimitrov K.M."/>
            <person name="Suarez D.L."/>
            <person name="Swayne D.E."/>
        </authorList>
    </citation>
    <scope>NUCLEOTIDE SEQUENCE [LARGE SCALE GENOMIC DNA]</scope>
    <source>
        <strain evidence="14 15">LMG26642</strain>
    </source>
</reference>
<dbReference type="InterPro" id="IPR036907">
    <property type="entry name" value="5'-Nucleotdase_C_sf"/>
</dbReference>
<keyword evidence="8 11" id="KW-0547">Nucleotide-binding</keyword>
<evidence type="ECO:0000256" key="8">
    <source>
        <dbReference type="ARBA" id="ARBA00022741"/>
    </source>
</evidence>